<dbReference type="InterPro" id="IPR000620">
    <property type="entry name" value="EamA_dom"/>
</dbReference>
<protein>
    <submittedName>
        <fullName evidence="10">Transporter</fullName>
    </submittedName>
</protein>
<dbReference type="Pfam" id="PF00892">
    <property type="entry name" value="EamA"/>
    <property type="match status" value="2"/>
</dbReference>
<dbReference type="PANTHER" id="PTHR22911">
    <property type="entry name" value="ACYL-MALONYL CONDENSING ENZYME-RELATED"/>
    <property type="match status" value="1"/>
</dbReference>
<reference evidence="10" key="2">
    <citation type="submission" date="2020-09" db="EMBL/GenBank/DDBJ databases">
        <authorList>
            <person name="Sun Q."/>
            <person name="Zhou Y."/>
        </authorList>
    </citation>
    <scope>NUCLEOTIDE SEQUENCE</scope>
    <source>
        <strain evidence="10">CGMCC 1.6333</strain>
    </source>
</reference>
<dbReference type="InterPro" id="IPR037185">
    <property type="entry name" value="EmrE-like"/>
</dbReference>
<comment type="similarity">
    <text evidence="2">Belongs to the EamA transporter family.</text>
</comment>
<evidence type="ECO:0000313" key="11">
    <source>
        <dbReference type="Proteomes" id="UP000618460"/>
    </source>
</evidence>
<evidence type="ECO:0000256" key="2">
    <source>
        <dbReference type="ARBA" id="ARBA00007362"/>
    </source>
</evidence>
<dbReference type="Proteomes" id="UP000618460">
    <property type="component" value="Unassembled WGS sequence"/>
</dbReference>
<keyword evidence="7 8" id="KW-0472">Membrane</keyword>
<evidence type="ECO:0000256" key="3">
    <source>
        <dbReference type="ARBA" id="ARBA00022448"/>
    </source>
</evidence>
<proteinExistence type="inferred from homology"/>
<comment type="caution">
    <text evidence="10">The sequence shown here is derived from an EMBL/GenBank/DDBJ whole genome shotgun (WGS) entry which is preliminary data.</text>
</comment>
<feature type="transmembrane region" description="Helical" evidence="8">
    <location>
        <begin position="77"/>
        <end position="98"/>
    </location>
</feature>
<dbReference type="GO" id="GO:0005886">
    <property type="term" value="C:plasma membrane"/>
    <property type="evidence" value="ECO:0007669"/>
    <property type="project" value="UniProtKB-SubCell"/>
</dbReference>
<dbReference type="EMBL" id="BMLG01000009">
    <property type="protein sequence ID" value="GGM33142.1"/>
    <property type="molecule type" value="Genomic_DNA"/>
</dbReference>
<keyword evidence="11" id="KW-1185">Reference proteome</keyword>
<dbReference type="RefSeq" id="WP_117155171.1">
    <property type="nucleotide sequence ID" value="NZ_BMLG01000009.1"/>
</dbReference>
<evidence type="ECO:0000313" key="10">
    <source>
        <dbReference type="EMBL" id="GGM33142.1"/>
    </source>
</evidence>
<feature type="transmembrane region" description="Helical" evidence="8">
    <location>
        <begin position="9"/>
        <end position="27"/>
    </location>
</feature>
<accession>A0A917TQT3</accession>
<feature type="transmembrane region" description="Helical" evidence="8">
    <location>
        <begin position="155"/>
        <end position="171"/>
    </location>
</feature>
<evidence type="ECO:0000256" key="6">
    <source>
        <dbReference type="ARBA" id="ARBA00022989"/>
    </source>
</evidence>
<keyword evidence="3" id="KW-0813">Transport</keyword>
<feature type="domain" description="EamA" evidence="9">
    <location>
        <begin position="158"/>
        <end position="288"/>
    </location>
</feature>
<keyword evidence="6 8" id="KW-1133">Transmembrane helix</keyword>
<feature type="transmembrane region" description="Helical" evidence="8">
    <location>
        <begin position="132"/>
        <end position="149"/>
    </location>
</feature>
<feature type="domain" description="EamA" evidence="9">
    <location>
        <begin position="8"/>
        <end position="148"/>
    </location>
</feature>
<evidence type="ECO:0000256" key="7">
    <source>
        <dbReference type="ARBA" id="ARBA00023136"/>
    </source>
</evidence>
<sequence>MKQKEIKMGIFSATTAYILWGFLPIYWKMVGDISAGAVLAHRVVWSFIFMIILLIFTRKWQPFICECKQILRDKKKFIGVVLASFVISGNWLIFIWAVNSDHVIQASLGYYINPLISILLGVVILKETLHKWEVFSVLLASVGVVYLTLYYGVFPWVSLLLAFSFAAYGLLKKTVNIPSLYGLTLETFIVLPLALLYLLMQPTNTGSLTTMWESSSTALLLMASGAVTAIPLLLFASGAKRIPLSMVGFLQYIAPTLMLILGVFLYQEVFTFAHLIAFMCIWTALAIYTISRVLSMRHLRRQRKFEQTEQTI</sequence>
<evidence type="ECO:0000256" key="1">
    <source>
        <dbReference type="ARBA" id="ARBA00004651"/>
    </source>
</evidence>
<comment type="subcellular location">
    <subcellularLocation>
        <location evidence="1">Cell membrane</location>
        <topology evidence="1">Multi-pass membrane protein</topology>
    </subcellularLocation>
</comment>
<gene>
    <name evidence="10" type="primary">rarD</name>
    <name evidence="10" type="ORF">GCM10011351_18970</name>
</gene>
<dbReference type="SUPFAM" id="SSF103481">
    <property type="entry name" value="Multidrug resistance efflux transporter EmrE"/>
    <property type="match status" value="2"/>
</dbReference>
<feature type="transmembrane region" description="Helical" evidence="8">
    <location>
        <begin position="272"/>
        <end position="294"/>
    </location>
</feature>
<dbReference type="NCBIfam" id="TIGR00688">
    <property type="entry name" value="rarD"/>
    <property type="match status" value="1"/>
</dbReference>
<dbReference type="OrthoDB" id="369870at2"/>
<feature type="transmembrane region" description="Helical" evidence="8">
    <location>
        <begin position="104"/>
        <end position="125"/>
    </location>
</feature>
<feature type="transmembrane region" description="Helical" evidence="8">
    <location>
        <begin position="249"/>
        <end position="266"/>
    </location>
</feature>
<evidence type="ECO:0000256" key="8">
    <source>
        <dbReference type="SAM" id="Phobius"/>
    </source>
</evidence>
<keyword evidence="4" id="KW-1003">Cell membrane</keyword>
<feature type="transmembrane region" description="Helical" evidence="8">
    <location>
        <begin position="180"/>
        <end position="199"/>
    </location>
</feature>
<keyword evidence="5 8" id="KW-0812">Transmembrane</keyword>
<name>A0A917TQT3_9BACI</name>
<organism evidence="10 11">
    <name type="scientific">Paraliobacillus quinghaiensis</name>
    <dbReference type="NCBI Taxonomy" id="470815"/>
    <lineage>
        <taxon>Bacteria</taxon>
        <taxon>Bacillati</taxon>
        <taxon>Bacillota</taxon>
        <taxon>Bacilli</taxon>
        <taxon>Bacillales</taxon>
        <taxon>Bacillaceae</taxon>
        <taxon>Paraliobacillus</taxon>
    </lineage>
</organism>
<feature type="transmembrane region" description="Helical" evidence="8">
    <location>
        <begin position="219"/>
        <end position="237"/>
    </location>
</feature>
<dbReference type="PANTHER" id="PTHR22911:SF137">
    <property type="entry name" value="SOLUTE CARRIER FAMILY 35 MEMBER G2-RELATED"/>
    <property type="match status" value="1"/>
</dbReference>
<dbReference type="AlphaFoldDB" id="A0A917TQT3"/>
<evidence type="ECO:0000259" key="9">
    <source>
        <dbReference type="Pfam" id="PF00892"/>
    </source>
</evidence>
<feature type="transmembrane region" description="Helical" evidence="8">
    <location>
        <begin position="33"/>
        <end position="56"/>
    </location>
</feature>
<evidence type="ECO:0000256" key="5">
    <source>
        <dbReference type="ARBA" id="ARBA00022692"/>
    </source>
</evidence>
<evidence type="ECO:0000256" key="4">
    <source>
        <dbReference type="ARBA" id="ARBA00022475"/>
    </source>
</evidence>
<dbReference type="InterPro" id="IPR004626">
    <property type="entry name" value="RarD"/>
</dbReference>
<reference evidence="10" key="1">
    <citation type="journal article" date="2014" name="Int. J. Syst. Evol. Microbiol.">
        <title>Complete genome sequence of Corynebacterium casei LMG S-19264T (=DSM 44701T), isolated from a smear-ripened cheese.</title>
        <authorList>
            <consortium name="US DOE Joint Genome Institute (JGI-PGF)"/>
            <person name="Walter F."/>
            <person name="Albersmeier A."/>
            <person name="Kalinowski J."/>
            <person name="Ruckert C."/>
        </authorList>
    </citation>
    <scope>NUCLEOTIDE SEQUENCE</scope>
    <source>
        <strain evidence="10">CGMCC 1.6333</strain>
    </source>
</reference>